<comment type="caution">
    <text evidence="1">The sequence shown here is derived from an EMBL/GenBank/DDBJ whole genome shotgun (WGS) entry which is preliminary data.</text>
</comment>
<name>A0A8T0F717_ARGBR</name>
<protein>
    <submittedName>
        <fullName evidence="1">Uncharacterized protein</fullName>
    </submittedName>
</protein>
<accession>A0A8T0F717</accession>
<dbReference type="Proteomes" id="UP000807504">
    <property type="component" value="Unassembled WGS sequence"/>
</dbReference>
<evidence type="ECO:0000313" key="2">
    <source>
        <dbReference type="Proteomes" id="UP000807504"/>
    </source>
</evidence>
<evidence type="ECO:0000313" key="1">
    <source>
        <dbReference type="EMBL" id="KAF8786118.1"/>
    </source>
</evidence>
<gene>
    <name evidence="1" type="ORF">HNY73_007880</name>
</gene>
<keyword evidence="2" id="KW-1185">Reference proteome</keyword>
<reference evidence="1" key="1">
    <citation type="journal article" date="2020" name="bioRxiv">
        <title>Chromosome-level reference genome of the European wasp spider Argiope bruennichi: a resource for studies on range expansion and evolutionary adaptation.</title>
        <authorList>
            <person name="Sheffer M.M."/>
            <person name="Hoppe A."/>
            <person name="Krehenwinkel H."/>
            <person name="Uhl G."/>
            <person name="Kuss A.W."/>
            <person name="Jensen L."/>
            <person name="Jensen C."/>
            <person name="Gillespie R.G."/>
            <person name="Hoff K.J."/>
            <person name="Prost S."/>
        </authorList>
    </citation>
    <scope>NUCLEOTIDE SEQUENCE</scope>
</reference>
<proteinExistence type="predicted"/>
<dbReference type="EMBL" id="JABXBU010000015">
    <property type="protein sequence ID" value="KAF8786118.1"/>
    <property type="molecule type" value="Genomic_DNA"/>
</dbReference>
<sequence length="76" mass="9071">MWWVSRSIWREETRGKYPIAETMTNYSLRLKIYTMYQSPGGHADSPWMLLSPNASTIWSIKRKLSANEMFRHYPSE</sequence>
<organism evidence="1 2">
    <name type="scientific">Argiope bruennichi</name>
    <name type="common">Wasp spider</name>
    <name type="synonym">Aranea bruennichi</name>
    <dbReference type="NCBI Taxonomy" id="94029"/>
    <lineage>
        <taxon>Eukaryota</taxon>
        <taxon>Metazoa</taxon>
        <taxon>Ecdysozoa</taxon>
        <taxon>Arthropoda</taxon>
        <taxon>Chelicerata</taxon>
        <taxon>Arachnida</taxon>
        <taxon>Araneae</taxon>
        <taxon>Araneomorphae</taxon>
        <taxon>Entelegynae</taxon>
        <taxon>Araneoidea</taxon>
        <taxon>Araneidae</taxon>
        <taxon>Argiope</taxon>
    </lineage>
</organism>
<reference evidence="1" key="2">
    <citation type="submission" date="2020-06" db="EMBL/GenBank/DDBJ databases">
        <authorList>
            <person name="Sheffer M."/>
        </authorList>
    </citation>
    <scope>NUCLEOTIDE SEQUENCE</scope>
</reference>
<dbReference type="AlphaFoldDB" id="A0A8T0F717"/>